<evidence type="ECO:0000259" key="4">
    <source>
        <dbReference type="Pfam" id="PF25954"/>
    </source>
</evidence>
<feature type="coiled-coil region" evidence="3">
    <location>
        <begin position="131"/>
        <end position="189"/>
    </location>
</feature>
<proteinExistence type="inferred from homology"/>
<dbReference type="PANTHER" id="PTHR30097">
    <property type="entry name" value="CATION EFFLUX SYSTEM PROTEIN CUSB"/>
    <property type="match status" value="1"/>
</dbReference>
<dbReference type="Gene3D" id="2.40.50.100">
    <property type="match status" value="1"/>
</dbReference>
<dbReference type="GO" id="GO:0060003">
    <property type="term" value="P:copper ion export"/>
    <property type="evidence" value="ECO:0007669"/>
    <property type="project" value="TreeGrafter"/>
</dbReference>
<gene>
    <name evidence="7" type="ORF">FBZ87_1147</name>
</gene>
<sequence>MSTPRIGYLAGTAVGLVLAAAVGFGVARMTAPAPAAAPAATPTAAKTAAPAESQSVPMTEEQIKVSEIQVQPAAAGGIEAETITTATVTAAPDGLAVLTAHAPGTITRIHKRIGEAVRAGDVVAEVEGREVATLAADRAAAQAKATQARQQAAREKSLFDQGVSPRQDLEAAQAEAEAAEAELRRAIASAGAARLASDGRSIQVVSPIDGRVTIVSASLGAYVQAESELFRVADPARTQIEATVPADAASRLRSGDRATITTGDGRTLDAHVLSLTPGVNRETLQATALLALDQPAEGLLPGQYVRATLFTAKETASDRVTVPTIAVQAIAGREVVFLRTKEGFTAQPVTLARRSGDLVELSGGLKAGQRIATINSFLLKAELGKAEVEE</sequence>
<accession>A0A560J8R8</accession>
<dbReference type="Gene3D" id="2.40.420.20">
    <property type="match status" value="1"/>
</dbReference>
<feature type="domain" description="CzcB-like barrel-sandwich hybrid" evidence="5">
    <location>
        <begin position="96"/>
        <end position="234"/>
    </location>
</feature>
<evidence type="ECO:0000256" key="3">
    <source>
        <dbReference type="SAM" id="Coils"/>
    </source>
</evidence>
<evidence type="ECO:0000256" key="2">
    <source>
        <dbReference type="ARBA" id="ARBA00022448"/>
    </source>
</evidence>
<comment type="similarity">
    <text evidence="1">Belongs to the membrane fusion protein (MFP) (TC 8.A.1) family.</text>
</comment>
<dbReference type="InterPro" id="IPR058647">
    <property type="entry name" value="BSH_CzcB-like"/>
</dbReference>
<dbReference type="NCBIfam" id="TIGR01730">
    <property type="entry name" value="RND_mfp"/>
    <property type="match status" value="1"/>
</dbReference>
<dbReference type="GO" id="GO:0016020">
    <property type="term" value="C:membrane"/>
    <property type="evidence" value="ECO:0007669"/>
    <property type="project" value="InterPro"/>
</dbReference>
<evidence type="ECO:0000259" key="6">
    <source>
        <dbReference type="Pfam" id="PF25975"/>
    </source>
</evidence>
<dbReference type="InterPro" id="IPR006143">
    <property type="entry name" value="RND_pump_MFP"/>
</dbReference>
<dbReference type="Pfam" id="PF25973">
    <property type="entry name" value="BSH_CzcB"/>
    <property type="match status" value="1"/>
</dbReference>
<feature type="domain" description="CusB-like beta-barrel" evidence="4">
    <location>
        <begin position="240"/>
        <end position="310"/>
    </location>
</feature>
<organism evidence="7 8">
    <name type="scientific">Nitrospirillum amazonense</name>
    <dbReference type="NCBI Taxonomy" id="28077"/>
    <lineage>
        <taxon>Bacteria</taxon>
        <taxon>Pseudomonadati</taxon>
        <taxon>Pseudomonadota</taxon>
        <taxon>Alphaproteobacteria</taxon>
        <taxon>Rhodospirillales</taxon>
        <taxon>Azospirillaceae</taxon>
        <taxon>Nitrospirillum</taxon>
    </lineage>
</organism>
<dbReference type="InterPro" id="IPR058792">
    <property type="entry name" value="Beta-barrel_RND_2"/>
</dbReference>
<evidence type="ECO:0000259" key="5">
    <source>
        <dbReference type="Pfam" id="PF25973"/>
    </source>
</evidence>
<dbReference type="RefSeq" id="WP_145613461.1">
    <property type="nucleotide sequence ID" value="NZ_VITV01000014.1"/>
</dbReference>
<dbReference type="InterPro" id="IPR051909">
    <property type="entry name" value="MFP_Cation_Efflux"/>
</dbReference>
<dbReference type="SUPFAM" id="SSF111369">
    <property type="entry name" value="HlyD-like secretion proteins"/>
    <property type="match status" value="1"/>
</dbReference>
<dbReference type="GO" id="GO:0022857">
    <property type="term" value="F:transmembrane transporter activity"/>
    <property type="evidence" value="ECO:0007669"/>
    <property type="project" value="InterPro"/>
</dbReference>
<dbReference type="GO" id="GO:0015679">
    <property type="term" value="P:plasma membrane copper ion transport"/>
    <property type="evidence" value="ECO:0007669"/>
    <property type="project" value="TreeGrafter"/>
</dbReference>
<dbReference type="Gene3D" id="2.40.30.170">
    <property type="match status" value="1"/>
</dbReference>
<feature type="domain" description="CzcB-like C-terminal circularly permuted SH3-like" evidence="6">
    <location>
        <begin position="320"/>
        <end position="380"/>
    </location>
</feature>
<keyword evidence="3" id="KW-0175">Coiled coil</keyword>
<dbReference type="GO" id="GO:0030313">
    <property type="term" value="C:cell envelope"/>
    <property type="evidence" value="ECO:0007669"/>
    <property type="project" value="TreeGrafter"/>
</dbReference>
<evidence type="ECO:0000313" key="7">
    <source>
        <dbReference type="EMBL" id="TWB67578.1"/>
    </source>
</evidence>
<evidence type="ECO:0000256" key="1">
    <source>
        <dbReference type="ARBA" id="ARBA00009477"/>
    </source>
</evidence>
<dbReference type="EMBL" id="VITV01000014">
    <property type="protein sequence ID" value="TWB67578.1"/>
    <property type="molecule type" value="Genomic_DNA"/>
</dbReference>
<protein>
    <submittedName>
        <fullName evidence="7">Cobalt-zinc-cadmium efflux system membrane fusion protein</fullName>
    </submittedName>
</protein>
<dbReference type="PANTHER" id="PTHR30097:SF4">
    <property type="entry name" value="SLR6042 PROTEIN"/>
    <property type="match status" value="1"/>
</dbReference>
<name>A0A560J8R8_9PROT</name>
<dbReference type="Proteomes" id="UP000320516">
    <property type="component" value="Unassembled WGS sequence"/>
</dbReference>
<dbReference type="InterPro" id="IPR058649">
    <property type="entry name" value="CzcB_C"/>
</dbReference>
<dbReference type="Pfam" id="PF25975">
    <property type="entry name" value="CzcB_C"/>
    <property type="match status" value="1"/>
</dbReference>
<reference evidence="7 8" key="1">
    <citation type="submission" date="2019-06" db="EMBL/GenBank/DDBJ databases">
        <title>Genomic Encyclopedia of Type Strains, Phase IV (KMG-V): Genome sequencing to study the core and pangenomes of soil and plant-associated prokaryotes.</title>
        <authorList>
            <person name="Whitman W."/>
        </authorList>
    </citation>
    <scope>NUCLEOTIDE SEQUENCE [LARGE SCALE GENOMIC DNA]</scope>
    <source>
        <strain evidence="7 8">BR 12005</strain>
    </source>
</reference>
<dbReference type="AlphaFoldDB" id="A0A560J8R8"/>
<keyword evidence="2" id="KW-0813">Transport</keyword>
<comment type="caution">
    <text evidence="7">The sequence shown here is derived from an EMBL/GenBank/DDBJ whole genome shotgun (WGS) entry which is preliminary data.</text>
</comment>
<dbReference type="Pfam" id="PF25954">
    <property type="entry name" value="Beta-barrel_RND_2"/>
    <property type="match status" value="1"/>
</dbReference>
<evidence type="ECO:0000313" key="8">
    <source>
        <dbReference type="Proteomes" id="UP000320516"/>
    </source>
</evidence>